<accession>A0A0E9VNS5</accession>
<organism evidence="1">
    <name type="scientific">Anguilla anguilla</name>
    <name type="common">European freshwater eel</name>
    <name type="synonym">Muraena anguilla</name>
    <dbReference type="NCBI Taxonomy" id="7936"/>
    <lineage>
        <taxon>Eukaryota</taxon>
        <taxon>Metazoa</taxon>
        <taxon>Chordata</taxon>
        <taxon>Craniata</taxon>
        <taxon>Vertebrata</taxon>
        <taxon>Euteleostomi</taxon>
        <taxon>Actinopterygii</taxon>
        <taxon>Neopterygii</taxon>
        <taxon>Teleostei</taxon>
        <taxon>Anguilliformes</taxon>
        <taxon>Anguillidae</taxon>
        <taxon>Anguilla</taxon>
    </lineage>
</organism>
<reference evidence="1" key="2">
    <citation type="journal article" date="2015" name="Fish Shellfish Immunol.">
        <title>Early steps in the European eel (Anguilla anguilla)-Vibrio vulnificus interaction in the gills: Role of the RtxA13 toxin.</title>
        <authorList>
            <person name="Callol A."/>
            <person name="Pajuelo D."/>
            <person name="Ebbesson L."/>
            <person name="Teles M."/>
            <person name="MacKenzie S."/>
            <person name="Amaro C."/>
        </authorList>
    </citation>
    <scope>NUCLEOTIDE SEQUENCE</scope>
</reference>
<evidence type="ECO:0000313" key="1">
    <source>
        <dbReference type="EMBL" id="JAH79065.1"/>
    </source>
</evidence>
<protein>
    <submittedName>
        <fullName evidence="1">Uncharacterized protein</fullName>
    </submittedName>
</protein>
<name>A0A0E9VNS5_ANGAN</name>
<sequence length="57" mass="6350">MCKECCIHSVQINYALANWSLQPKASYIAAKLVSACICNFYSKAPFDRESKSEVTST</sequence>
<dbReference type="AlphaFoldDB" id="A0A0E9VNS5"/>
<dbReference type="EMBL" id="GBXM01029512">
    <property type="protein sequence ID" value="JAH79065.1"/>
    <property type="molecule type" value="Transcribed_RNA"/>
</dbReference>
<proteinExistence type="predicted"/>
<reference evidence="1" key="1">
    <citation type="submission" date="2014-11" db="EMBL/GenBank/DDBJ databases">
        <authorList>
            <person name="Amaro Gonzalez C."/>
        </authorList>
    </citation>
    <scope>NUCLEOTIDE SEQUENCE</scope>
</reference>